<feature type="transmembrane region" description="Helical" evidence="1">
    <location>
        <begin position="340"/>
        <end position="362"/>
    </location>
</feature>
<dbReference type="Pfam" id="PF03929">
    <property type="entry name" value="PepSY_TM"/>
    <property type="match status" value="1"/>
</dbReference>
<dbReference type="InterPro" id="IPR005625">
    <property type="entry name" value="PepSY-ass_TM"/>
</dbReference>
<protein>
    <submittedName>
        <fullName evidence="2">PepSY domain-containing protein</fullName>
    </submittedName>
</protein>
<keyword evidence="1" id="KW-0812">Transmembrane</keyword>
<name>A0A6I4TVS3_9SPHN</name>
<dbReference type="RefSeq" id="WP_161392020.1">
    <property type="nucleotide sequence ID" value="NZ_JBHSCP010000002.1"/>
</dbReference>
<comment type="caution">
    <text evidence="2">The sequence shown here is derived from an EMBL/GenBank/DDBJ whole genome shotgun (WGS) entry which is preliminary data.</text>
</comment>
<evidence type="ECO:0000313" key="2">
    <source>
        <dbReference type="EMBL" id="MXP00306.1"/>
    </source>
</evidence>
<keyword evidence="1" id="KW-0472">Membrane</keyword>
<sequence length="377" mass="41174">MSITPRLVRNLVRKIHLWLGLTIGLWLVVMGLTGSLLAFYPRIDAWLNPVGAVGQPAASMDEIYGLLRATYPERSAHWRIEIAPAGQPFQARSLSAEDMAGTRFAPLMVWIDPHDPAILRSEQWGRYAMTWVYDLHYHLQLGPRGAVVVGGFGLLTLILLLTGLVNWWPQPGSSFRKALSLRRGAAPVRTLYDVHRLVGIGGMALLLPMVLTGVMMSLPAPTQGALSLFMPVSVPVSPAPVLEQADDGRQVSIETALGTARSIFPAAPLRWIETPASGAANYAFKFETAGDPNRRFPHSTVWVDRHSGRIAGTLDAGKRVGTASVASWFYPLHSGEVLGLPTRIVVCLAGLLPLVLFGSGLWRWLLIQRRHRTPAAG</sequence>
<keyword evidence="1" id="KW-1133">Transmembrane helix</keyword>
<dbReference type="Proteomes" id="UP000469430">
    <property type="component" value="Unassembled WGS sequence"/>
</dbReference>
<dbReference type="EMBL" id="WTYJ01000003">
    <property type="protein sequence ID" value="MXP00306.1"/>
    <property type="molecule type" value="Genomic_DNA"/>
</dbReference>
<accession>A0A6I4TVS3</accession>
<evidence type="ECO:0000256" key="1">
    <source>
        <dbReference type="SAM" id="Phobius"/>
    </source>
</evidence>
<dbReference type="OrthoDB" id="7626573at2"/>
<evidence type="ECO:0000313" key="3">
    <source>
        <dbReference type="Proteomes" id="UP000469430"/>
    </source>
</evidence>
<feature type="transmembrane region" description="Helical" evidence="1">
    <location>
        <begin position="15"/>
        <end position="40"/>
    </location>
</feature>
<feature type="transmembrane region" description="Helical" evidence="1">
    <location>
        <begin position="145"/>
        <end position="168"/>
    </location>
</feature>
<organism evidence="2 3">
    <name type="scientific">Croceibacterium xixiisoli</name>
    <dbReference type="NCBI Taxonomy" id="1476466"/>
    <lineage>
        <taxon>Bacteria</taxon>
        <taxon>Pseudomonadati</taxon>
        <taxon>Pseudomonadota</taxon>
        <taxon>Alphaproteobacteria</taxon>
        <taxon>Sphingomonadales</taxon>
        <taxon>Erythrobacteraceae</taxon>
        <taxon>Croceibacterium</taxon>
    </lineage>
</organism>
<dbReference type="AlphaFoldDB" id="A0A6I4TVS3"/>
<dbReference type="PANTHER" id="PTHR34219">
    <property type="entry name" value="IRON-REGULATED INNER MEMBRANE PROTEIN-RELATED"/>
    <property type="match status" value="1"/>
</dbReference>
<reference evidence="2 3" key="1">
    <citation type="submission" date="2019-12" db="EMBL/GenBank/DDBJ databases">
        <title>Genomic-based taxomic classification of the family Erythrobacteraceae.</title>
        <authorList>
            <person name="Xu L."/>
        </authorList>
    </citation>
    <scope>NUCLEOTIDE SEQUENCE [LARGE SCALE GENOMIC DNA]</scope>
    <source>
        <strain evidence="2 3">S36</strain>
    </source>
</reference>
<keyword evidence="3" id="KW-1185">Reference proteome</keyword>
<feature type="transmembrane region" description="Helical" evidence="1">
    <location>
        <begin position="197"/>
        <end position="218"/>
    </location>
</feature>
<dbReference type="PANTHER" id="PTHR34219:SF3">
    <property type="entry name" value="BLL7967 PROTEIN"/>
    <property type="match status" value="1"/>
</dbReference>
<gene>
    <name evidence="2" type="ORF">GRI97_15035</name>
</gene>
<proteinExistence type="predicted"/>